<dbReference type="EMBL" id="FNQC01000001">
    <property type="protein sequence ID" value="SDY45610.1"/>
    <property type="molecule type" value="Genomic_DNA"/>
</dbReference>
<accession>A0A1H3K070</accession>
<proteinExistence type="predicted"/>
<name>A0A1H3K070_9BACT</name>
<dbReference type="Proteomes" id="UP000199663">
    <property type="component" value="Unassembled WGS sequence"/>
</dbReference>
<feature type="domain" description="VWFA" evidence="1">
    <location>
        <begin position="179"/>
        <end position="277"/>
    </location>
</feature>
<dbReference type="InterPro" id="IPR036465">
    <property type="entry name" value="vWFA_dom_sf"/>
</dbReference>
<dbReference type="Gene3D" id="3.40.50.410">
    <property type="entry name" value="von Willebrand factor, type A domain"/>
    <property type="match status" value="1"/>
</dbReference>
<reference evidence="2 3" key="1">
    <citation type="submission" date="2016-10" db="EMBL/GenBank/DDBJ databases">
        <authorList>
            <person name="Varghese N."/>
            <person name="Submissions S."/>
        </authorList>
    </citation>
    <scope>NUCLEOTIDE SEQUENCE [LARGE SCALE GENOMIC DNA]</scope>
    <source>
        <strain evidence="2 3">DSM 17997</strain>
    </source>
</reference>
<dbReference type="Pfam" id="PF13519">
    <property type="entry name" value="VWA_2"/>
    <property type="match status" value="1"/>
</dbReference>
<evidence type="ECO:0000313" key="3">
    <source>
        <dbReference type="Proteomes" id="UP000199663"/>
    </source>
</evidence>
<evidence type="ECO:0000259" key="1">
    <source>
        <dbReference type="Pfam" id="PF13519"/>
    </source>
</evidence>
<dbReference type="SUPFAM" id="SSF53300">
    <property type="entry name" value="vWA-like"/>
    <property type="match status" value="1"/>
</dbReference>
<gene>
    <name evidence="2" type="ORF">SAMN05444412_101206</name>
</gene>
<dbReference type="InterPro" id="IPR002035">
    <property type="entry name" value="VWF_A"/>
</dbReference>
<comment type="caution">
    <text evidence="2">The sequence shown here is derived from an EMBL/GenBank/DDBJ whole genome shotgun (WGS) entry which is preliminary data.</text>
</comment>
<dbReference type="RefSeq" id="WP_019596006.1">
    <property type="nucleotide sequence ID" value="NZ_FNQC01000001.1"/>
</dbReference>
<protein>
    <submittedName>
        <fullName evidence="2">von Willebrand factor type A domain-containing protein</fullName>
    </submittedName>
</protein>
<evidence type="ECO:0000313" key="2">
    <source>
        <dbReference type="EMBL" id="SDY45610.1"/>
    </source>
</evidence>
<dbReference type="CDD" id="cd00198">
    <property type="entry name" value="vWFA"/>
    <property type="match status" value="1"/>
</dbReference>
<sequence>MKGFRFTQYIPPQDPEKNAFENLLNIFLQLVTMTGGDVSEALNWLSNLDKRYKMTNPEYGIGDFIEEMKSKGYLTEENQKGGFKITGKAEQTIRKSALEEIFGKLKKAKGGTHKTTHSGQGEEKGTDRRAYEFGDNLDQIALTDSLRNAQINHGLSGDYLLTEGDLEINENEFRTQTSTVLMIDISHSMILYGEDRITPAKKVAMALAELIKTRYPKDTLDIIVFGNDAWQIEIKDLPYLQVGPYHTNTVAGLELAMDLLRRRKNPNKQIFMITDGKPTCLKVGIKYYKNAFGIDSKILSETLKLAAQCRKIKIPVTTFMIATDPYLKEFVKEFTKVNNGNAYYSSLKGLGDLIFEDYKRNRTKRV</sequence>
<keyword evidence="3" id="KW-1185">Reference proteome</keyword>
<organism evidence="2 3">
    <name type="scientific">Rhodonellum ikkaensis</name>
    <dbReference type="NCBI Taxonomy" id="336829"/>
    <lineage>
        <taxon>Bacteria</taxon>
        <taxon>Pseudomonadati</taxon>
        <taxon>Bacteroidota</taxon>
        <taxon>Cytophagia</taxon>
        <taxon>Cytophagales</taxon>
        <taxon>Cytophagaceae</taxon>
        <taxon>Rhodonellum</taxon>
    </lineage>
</organism>